<dbReference type="InterPro" id="IPR008719">
    <property type="entry name" value="N2O_reductase_NosL"/>
</dbReference>
<evidence type="ECO:0000313" key="2">
    <source>
        <dbReference type="Proteomes" id="UP000094197"/>
    </source>
</evidence>
<keyword evidence="2" id="KW-1185">Reference proteome</keyword>
<reference evidence="1 2" key="1">
    <citation type="submission" date="2016-04" db="EMBL/GenBank/DDBJ databases">
        <title>Complete genome seqeunce of Leptospira alstonii serovar Room22.</title>
        <authorList>
            <person name="Nally J.E."/>
            <person name="Bayles D.O."/>
            <person name="Hurley D."/>
            <person name="Fanning S."/>
            <person name="McMahon B.J."/>
            <person name="Arent Z."/>
        </authorList>
    </citation>
    <scope>NUCLEOTIDE SEQUENCE [LARGE SCALE GENOMIC DNA]</scope>
    <source>
        <strain evidence="1 2">GWTS #1</strain>
    </source>
</reference>
<dbReference type="EMBL" id="CP015218">
    <property type="protein sequence ID" value="AOP36280.1"/>
    <property type="molecule type" value="Genomic_DNA"/>
</dbReference>
<dbReference type="PROSITE" id="PS51257">
    <property type="entry name" value="PROKAR_LIPOPROTEIN"/>
    <property type="match status" value="1"/>
</dbReference>
<protein>
    <recommendedName>
        <fullName evidence="3">Accessory protein NosL</fullName>
    </recommendedName>
</protein>
<evidence type="ECO:0008006" key="3">
    <source>
        <dbReference type="Google" id="ProtNLM"/>
    </source>
</evidence>
<gene>
    <name evidence="1" type="ORF">A0128_19845</name>
</gene>
<proteinExistence type="predicted"/>
<dbReference type="PANTHER" id="PTHR41247:SF1">
    <property type="entry name" value="HTH-TYPE TRANSCRIPTIONAL REPRESSOR YCNK"/>
    <property type="match status" value="1"/>
</dbReference>
<dbReference type="KEGG" id="laj:A0128_19845"/>
<organism evidence="1 2">
    <name type="scientific">Leptospira tipperaryensis</name>
    <dbReference type="NCBI Taxonomy" id="2564040"/>
    <lineage>
        <taxon>Bacteria</taxon>
        <taxon>Pseudomonadati</taxon>
        <taxon>Spirochaetota</taxon>
        <taxon>Spirochaetia</taxon>
        <taxon>Leptospirales</taxon>
        <taxon>Leptospiraceae</taxon>
        <taxon>Leptospira</taxon>
    </lineage>
</organism>
<dbReference type="Pfam" id="PF05573">
    <property type="entry name" value="NosL"/>
    <property type="match status" value="1"/>
</dbReference>
<dbReference type="RefSeq" id="WP_069609501.1">
    <property type="nucleotide sequence ID" value="NZ_CP015218.1"/>
</dbReference>
<dbReference type="SUPFAM" id="SSF160387">
    <property type="entry name" value="NosL/MerB-like"/>
    <property type="match status" value="1"/>
</dbReference>
<evidence type="ECO:0000313" key="1">
    <source>
        <dbReference type="EMBL" id="AOP36280.1"/>
    </source>
</evidence>
<dbReference type="PANTHER" id="PTHR41247">
    <property type="entry name" value="HTH-TYPE TRANSCRIPTIONAL REPRESSOR YCNK"/>
    <property type="match status" value="1"/>
</dbReference>
<dbReference type="Proteomes" id="UP000094197">
    <property type="component" value="Chromosome 2"/>
</dbReference>
<name>A0A1D7V372_9LEPT</name>
<sequence length="141" mass="16290">MKFRNPLWTFFFVSWSIVSCVSKEPVIPERGKEKCSHCSMSIVDMRFHSQLMTDKGRRYYFDSIECLQSYEETLNSEGFHSWIADFEDTNRMLNEAEATIVQSQEIHSPMGKGLAAFASFEKASEYLRSHKGSIMVPAIKK</sequence>
<dbReference type="AlphaFoldDB" id="A0A1D7V372"/>
<dbReference type="OrthoDB" id="9792749at2"/>
<accession>A0A1D7V372</accession>